<comment type="caution">
    <text evidence="2">The sequence shown here is derived from an EMBL/GenBank/DDBJ whole genome shotgun (WGS) entry which is preliminary data.</text>
</comment>
<evidence type="ECO:0000256" key="1">
    <source>
        <dbReference type="SAM" id="SignalP"/>
    </source>
</evidence>
<keyword evidence="1" id="KW-0732">Signal</keyword>
<feature type="chain" id="PRO_5027958824" description="DUF2059 domain-containing protein" evidence="1">
    <location>
        <begin position="27"/>
        <end position="268"/>
    </location>
</feature>
<dbReference type="EMBL" id="DSRU01000399">
    <property type="protein sequence ID" value="HFN01346.1"/>
    <property type="molecule type" value="Genomic_DNA"/>
</dbReference>
<proteinExistence type="predicted"/>
<evidence type="ECO:0008006" key="3">
    <source>
        <dbReference type="Google" id="ProtNLM"/>
    </source>
</evidence>
<evidence type="ECO:0000313" key="2">
    <source>
        <dbReference type="EMBL" id="HFN01346.1"/>
    </source>
</evidence>
<feature type="signal peptide" evidence="1">
    <location>
        <begin position="1"/>
        <end position="26"/>
    </location>
</feature>
<reference evidence="2" key="1">
    <citation type="journal article" date="2020" name="mSystems">
        <title>Genome- and Community-Level Interaction Insights into Carbon Utilization and Element Cycling Functions of Hydrothermarchaeota in Hydrothermal Sediment.</title>
        <authorList>
            <person name="Zhou Z."/>
            <person name="Liu Y."/>
            <person name="Xu W."/>
            <person name="Pan J."/>
            <person name="Luo Z.H."/>
            <person name="Li M."/>
        </authorList>
    </citation>
    <scope>NUCLEOTIDE SEQUENCE [LARGE SCALE GENOMIC DNA]</scope>
    <source>
        <strain evidence="2">SpSt-418</strain>
    </source>
</reference>
<accession>A0A7C3KJH6</accession>
<protein>
    <recommendedName>
        <fullName evidence="3">DUF2059 domain-containing protein</fullName>
    </recommendedName>
</protein>
<sequence>MKRMLVTVAVCTLMLMNLLVGSSAQATPLSIPIPFFAGSHDGVTSSTAEAMELLETEILPQIESILTPEQREQFTDSLADGKSLRKAFKSMTLTPGQKTELATFLKSSLYGSQVLATLSPTDKKEFFLKKKEMFAPTPEEIGEKISEKLKFAKESSGGMAPDADTISEKIAEKLKMVKDKAMGAPTPEEIGQKIVDKKKYGQMMNPMKDKDASMFTPEEIGDRITEKIKMAKEMAKDKATDMPSADAIGEKIGEKMKMIKSKMEEAAS</sequence>
<name>A0A7C3KJH6_9CYAN</name>
<organism evidence="2">
    <name type="scientific">Oscillatoriales cyanobacterium SpSt-418</name>
    <dbReference type="NCBI Taxonomy" id="2282169"/>
    <lineage>
        <taxon>Bacteria</taxon>
        <taxon>Bacillati</taxon>
        <taxon>Cyanobacteriota</taxon>
        <taxon>Cyanophyceae</taxon>
        <taxon>Oscillatoriophycideae</taxon>
        <taxon>Oscillatoriales</taxon>
    </lineage>
</organism>
<gene>
    <name evidence="2" type="ORF">ENR64_27090</name>
</gene>
<dbReference type="AlphaFoldDB" id="A0A7C3KJH6"/>